<protein>
    <submittedName>
        <fullName evidence="2">Uncharacterized protein</fullName>
    </submittedName>
</protein>
<dbReference type="WBParaSite" id="SPAL_0000662875.1">
    <property type="protein sequence ID" value="SPAL_0000662875.1"/>
    <property type="gene ID" value="SPAL_0000662875"/>
</dbReference>
<evidence type="ECO:0000313" key="1">
    <source>
        <dbReference type="Proteomes" id="UP000046392"/>
    </source>
</evidence>
<proteinExistence type="predicted"/>
<evidence type="ECO:0000313" key="2">
    <source>
        <dbReference type="WBParaSite" id="SPAL_0000662875.1"/>
    </source>
</evidence>
<organism evidence="1 2">
    <name type="scientific">Strongyloides papillosus</name>
    <name type="common">Intestinal threadworm</name>
    <dbReference type="NCBI Taxonomy" id="174720"/>
    <lineage>
        <taxon>Eukaryota</taxon>
        <taxon>Metazoa</taxon>
        <taxon>Ecdysozoa</taxon>
        <taxon>Nematoda</taxon>
        <taxon>Chromadorea</taxon>
        <taxon>Rhabditida</taxon>
        <taxon>Tylenchina</taxon>
        <taxon>Panagrolaimomorpha</taxon>
        <taxon>Strongyloidoidea</taxon>
        <taxon>Strongyloididae</taxon>
        <taxon>Strongyloides</taxon>
    </lineage>
</organism>
<sequence>MLTNLEVCIIPETLETSRNIFLAFWTCFCRTLEVSVEAAIIKVYRTRVDCAPDKFSKTLPNISDLIGTTITNLATASKLDFISQRLLSIFYGRKSEYKRLSRDLPMGEYAVKRKYIFDAPKTTCVAAAPCDTSFRPEVVILPINKMPTQCLIVSGSAISIMRADYGIH</sequence>
<reference evidence="2" key="1">
    <citation type="submission" date="2017-02" db="UniProtKB">
        <authorList>
            <consortium name="WormBaseParasite"/>
        </authorList>
    </citation>
    <scope>IDENTIFICATION</scope>
</reference>
<accession>A0A0N5BL26</accession>
<dbReference type="Proteomes" id="UP000046392">
    <property type="component" value="Unplaced"/>
</dbReference>
<keyword evidence="1" id="KW-1185">Reference proteome</keyword>
<name>A0A0N5BL26_STREA</name>
<dbReference type="AlphaFoldDB" id="A0A0N5BL26"/>